<dbReference type="InterPro" id="IPR031662">
    <property type="entry name" value="GTP-binding_2"/>
</dbReference>
<sequence>RQTIKEVATEMGIKNAEIFINERLDLERLIDAFARNRVYPPAVYVINKVDEAPRAHARDMGLDFDDSSHRSFLIGAEKGTGLEELKNEIWRRLGFIVIYLTRTGERPNHDSPMIVKREMTLSRIARQVGEEFAENKKRAKIWGSGAKFPGQEVSLSLPAKEGMMVRFV</sequence>
<dbReference type="SUPFAM" id="SSF52540">
    <property type="entry name" value="P-loop containing nucleoside triphosphate hydrolases"/>
    <property type="match status" value="1"/>
</dbReference>
<accession>A0A2H0UN44</accession>
<dbReference type="PANTHER" id="PTHR43127">
    <property type="entry name" value="DEVELOPMENTALLY-REGULATED GTP-BINDING PROTEIN 2"/>
    <property type="match status" value="1"/>
</dbReference>
<dbReference type="InterPro" id="IPR012675">
    <property type="entry name" value="Beta-grasp_dom_sf"/>
</dbReference>
<dbReference type="GO" id="GO:0003924">
    <property type="term" value="F:GTPase activity"/>
    <property type="evidence" value="ECO:0007669"/>
    <property type="project" value="InterPro"/>
</dbReference>
<dbReference type="Proteomes" id="UP000230903">
    <property type="component" value="Unassembled WGS sequence"/>
</dbReference>
<proteinExistence type="predicted"/>
<gene>
    <name evidence="2" type="ORF">COU10_02620</name>
</gene>
<feature type="domain" description="GTP binding protein second" evidence="1">
    <location>
        <begin position="2"/>
        <end position="94"/>
    </location>
</feature>
<protein>
    <recommendedName>
        <fullName evidence="1">GTP binding protein second domain-containing protein</fullName>
    </recommendedName>
</protein>
<dbReference type="Gene3D" id="3.10.20.30">
    <property type="match status" value="1"/>
</dbReference>
<reference evidence="3" key="1">
    <citation type="submission" date="2017-09" db="EMBL/GenBank/DDBJ databases">
        <title>Depth-based differentiation of microbial function through sediment-hosted aquifers and enrichment of novel symbionts in the deep terrestrial subsurface.</title>
        <authorList>
            <person name="Probst A.J."/>
            <person name="Ladd B."/>
            <person name="Jarett J.K."/>
            <person name="Geller-Mcgrath D.E."/>
            <person name="Sieber C.M.K."/>
            <person name="Emerson J.B."/>
            <person name="Anantharaman K."/>
            <person name="Thomas B.C."/>
            <person name="Malmstrom R."/>
            <person name="Stieglmeier M."/>
            <person name="Klingl A."/>
            <person name="Woyke T."/>
            <person name="Ryan C.M."/>
            <person name="Banfield J.F."/>
        </authorList>
    </citation>
    <scope>NUCLEOTIDE SEQUENCE [LARGE SCALE GENOMIC DNA]</scope>
</reference>
<evidence type="ECO:0000313" key="3">
    <source>
        <dbReference type="Proteomes" id="UP000230903"/>
    </source>
</evidence>
<name>A0A2H0UN44_9BACT</name>
<evidence type="ECO:0000313" key="2">
    <source>
        <dbReference type="EMBL" id="PIR87818.1"/>
    </source>
</evidence>
<feature type="non-terminal residue" evidence="2">
    <location>
        <position position="1"/>
    </location>
</feature>
<organism evidence="2 3">
    <name type="scientific">Candidatus Harrisonbacteria bacterium CG10_big_fil_rev_8_21_14_0_10_45_28</name>
    <dbReference type="NCBI Taxonomy" id="1974586"/>
    <lineage>
        <taxon>Bacteria</taxon>
        <taxon>Candidatus Harrisoniibacteriota</taxon>
    </lineage>
</organism>
<dbReference type="EMBL" id="PFBC01000040">
    <property type="protein sequence ID" value="PIR87818.1"/>
    <property type="molecule type" value="Genomic_DNA"/>
</dbReference>
<comment type="caution">
    <text evidence="2">The sequence shown here is derived from an EMBL/GenBank/DDBJ whole genome shotgun (WGS) entry which is preliminary data.</text>
</comment>
<dbReference type="InterPro" id="IPR027417">
    <property type="entry name" value="P-loop_NTPase"/>
</dbReference>
<dbReference type="InterPro" id="IPR045001">
    <property type="entry name" value="DRG"/>
</dbReference>
<evidence type="ECO:0000259" key="1">
    <source>
        <dbReference type="Pfam" id="PF16897"/>
    </source>
</evidence>
<dbReference type="AlphaFoldDB" id="A0A2H0UN44"/>
<dbReference type="Pfam" id="PF16897">
    <property type="entry name" value="MMR_HSR1_Xtn"/>
    <property type="match status" value="1"/>
</dbReference>
<dbReference type="GO" id="GO:0005525">
    <property type="term" value="F:GTP binding"/>
    <property type="evidence" value="ECO:0007669"/>
    <property type="project" value="InterPro"/>
</dbReference>